<keyword evidence="2" id="KW-0472">Membrane</keyword>
<dbReference type="OrthoDB" id="3245306at2759"/>
<evidence type="ECO:0000313" key="3">
    <source>
        <dbReference type="EMBL" id="CEL63854.1"/>
    </source>
</evidence>
<feature type="compositionally biased region" description="Basic and acidic residues" evidence="1">
    <location>
        <begin position="605"/>
        <end position="615"/>
    </location>
</feature>
<feature type="compositionally biased region" description="Low complexity" evidence="1">
    <location>
        <begin position="22"/>
        <end position="31"/>
    </location>
</feature>
<feature type="transmembrane region" description="Helical" evidence="2">
    <location>
        <begin position="1286"/>
        <end position="1308"/>
    </location>
</feature>
<feature type="region of interest" description="Disordered" evidence="1">
    <location>
        <begin position="747"/>
        <end position="817"/>
    </location>
</feature>
<feature type="compositionally biased region" description="Polar residues" evidence="1">
    <location>
        <begin position="579"/>
        <end position="603"/>
    </location>
</feature>
<evidence type="ECO:0000313" key="4">
    <source>
        <dbReference type="Proteomes" id="UP000059188"/>
    </source>
</evidence>
<feature type="transmembrane region" description="Helical" evidence="2">
    <location>
        <begin position="1332"/>
        <end position="1352"/>
    </location>
</feature>
<feature type="compositionally biased region" description="Polar residues" evidence="1">
    <location>
        <begin position="795"/>
        <end position="812"/>
    </location>
</feature>
<organism evidence="3 4">
    <name type="scientific">Thanatephorus cucumeris (strain AG1-IB / isolate 7/3/14)</name>
    <name type="common">Lettuce bottom rot fungus</name>
    <name type="synonym">Rhizoctonia solani</name>
    <dbReference type="NCBI Taxonomy" id="1108050"/>
    <lineage>
        <taxon>Eukaryota</taxon>
        <taxon>Fungi</taxon>
        <taxon>Dikarya</taxon>
        <taxon>Basidiomycota</taxon>
        <taxon>Agaricomycotina</taxon>
        <taxon>Agaricomycetes</taxon>
        <taxon>Cantharellales</taxon>
        <taxon>Ceratobasidiaceae</taxon>
        <taxon>Rhizoctonia</taxon>
        <taxon>Rhizoctonia solani AG-1</taxon>
    </lineage>
</organism>
<evidence type="ECO:0000256" key="2">
    <source>
        <dbReference type="SAM" id="Phobius"/>
    </source>
</evidence>
<feature type="compositionally biased region" description="Polar residues" evidence="1">
    <location>
        <begin position="554"/>
        <end position="566"/>
    </location>
</feature>
<keyword evidence="4" id="KW-1185">Reference proteome</keyword>
<feature type="region of interest" description="Disordered" evidence="1">
    <location>
        <begin position="889"/>
        <end position="910"/>
    </location>
</feature>
<feature type="compositionally biased region" description="Low complexity" evidence="1">
    <location>
        <begin position="86"/>
        <end position="110"/>
    </location>
</feature>
<feature type="compositionally biased region" description="Low complexity" evidence="1">
    <location>
        <begin position="463"/>
        <end position="472"/>
    </location>
</feature>
<dbReference type="Proteomes" id="UP000059188">
    <property type="component" value="Unassembled WGS sequence"/>
</dbReference>
<protein>
    <submittedName>
        <fullName evidence="3">Structural constituent of cell wall</fullName>
    </submittedName>
</protein>
<dbReference type="EMBL" id="LN679108">
    <property type="protein sequence ID" value="CEL63854.1"/>
    <property type="molecule type" value="Genomic_DNA"/>
</dbReference>
<sequence length="1370" mass="147908">MSDAGSPMQLRDSMRKMRKRVVSVIRRGSSSKNVKARIGSEDPDKLSNQSSHHDDSEHEPEREHQEHEHEHEPESEHTPLHTDPNSAASSTHSLSRSAGSRPASPSPRSESPTDKVHRKRSFVNLSFPRSPRKSKAKGESAPSSPHARTRTFSSPGAPEGAPTVEVSEHGKLTVPIPARPRTLSHPLATSPIMPSSPDKESDNARIKPGHSRAVSSPGTGAFGALASAASTLAAMAATHPGPVVRPKSPGPSPPPSVVLTPPAEISASLPTQIVESPAIVSSPSEQPGYVPDVIATPDPSIVDAPKVEEQTQPRDKPDADPNQREQPSVEREPPREPSTQGREPLPREQDHAGVRRAPSAAGSEMGWSVLEPPREEDETEENVGVTKAEQTSKVNDGVQIKVEEVVPSIAPSAVDVGEPNKAEDVSVGLEDAPAKAEVASLHTEESGVKVEKNDTVEDTPAEQSSLLLQPSSIIDERKPLSSASEGEQLHNGTFVVSPEATEQNTPQQPALEPTSEGGFTGIFVDTPPRETRPTWISSVSTPPRAVSPPYTESAAPSTPPAQTNRKLFNPEHDGGAFSTPENQKMFKSSTSPGSSQFSDTPSKFSDLDSSRRPLDDSVDLPLLPSGISTPPRPYERSHYPGDATPPPPMSESFFHPRNLEKLNPGRLERSMSTMGVFGDADPDGTTVQDKLNLVTSGLKPSLDTSVHEMISPSVRGEENELRKLAGTELRDWYEGETRTPKTVRMMLPETDRGVARNGASSRPRSALSRVQVLEPAAEIQESEVAESKAAEEGETQSTTQVQPRDSTSQGQIQPDRAQVYTSVLSRLMSHMDRRSSLMTRLANRLGTLGGVGGPLPVERHPREWVAQTLPSGKIYYAHRLAIDEIDLEDTPGTKPRAVTGSSTPAAEESTTKVLVIPTPSAPQPVTLVTDLDMSDAITHSGVNSFVDKNLQERDIDLPSGWEIWIHASGTSESLFDGSKADRWDEVSEAGSEPVDLGYGAPCVLVWTYVSHKRRRVGAQGPEDKLVTGEDAEHDLEMERRYWAYVETHPAHADVNPRATQEAVELLTWHYTDRFLAEKKRGEKEVIHVEPPFTPEESQEVLEFLKSVTSDYSHANTVLKTRTVARVHVRTAEWRLAKLHAVADAVNLEVMSPSERHRRRRAAANPFVGVPLRTLASLLGLGIPYLYVEQPDGKVEDRQRMMVADASTNLMSALMLGASVSFLAIPDLEDIARLAGVAAAACSLGSLAAGIVRLRLPSFSSGKEGGERADDEEQEPRPSALRTFARSLPLVLSAYAGSALVAGLAAYSWRGQPRWTILLPGYTLTIRGAKTRLGVAGLGASCAATVGLGMALAESGLNRIDRGGRRQAHRA</sequence>
<feature type="compositionally biased region" description="Basic and acidic residues" evidence="1">
    <location>
        <begin position="344"/>
        <end position="353"/>
    </location>
</feature>
<feature type="compositionally biased region" description="Basic and acidic residues" evidence="1">
    <location>
        <begin position="38"/>
        <end position="80"/>
    </location>
</feature>
<feature type="region of interest" description="Disordered" evidence="1">
    <location>
        <begin position="239"/>
        <end position="396"/>
    </location>
</feature>
<gene>
    <name evidence="3" type="ORF">RSOLAG1IB_05618</name>
</gene>
<feature type="transmembrane region" description="Helical" evidence="2">
    <location>
        <begin position="1230"/>
        <end position="1251"/>
    </location>
</feature>
<feature type="compositionally biased region" description="Basic and acidic residues" evidence="1">
    <location>
        <begin position="305"/>
        <end position="335"/>
    </location>
</feature>
<feature type="region of interest" description="Disordered" evidence="1">
    <location>
        <begin position="1"/>
        <end position="218"/>
    </location>
</feature>
<evidence type="ECO:0000256" key="1">
    <source>
        <dbReference type="SAM" id="MobiDB-lite"/>
    </source>
</evidence>
<proteinExistence type="predicted"/>
<reference evidence="3 4" key="1">
    <citation type="submission" date="2014-11" db="EMBL/GenBank/DDBJ databases">
        <authorList>
            <person name="Wibberg Daniel"/>
        </authorList>
    </citation>
    <scope>NUCLEOTIDE SEQUENCE [LARGE SCALE GENOMIC DNA]</scope>
    <source>
        <strain evidence="3">Rhizoctonia solani AG1-IB 7/3/14</strain>
    </source>
</reference>
<feature type="compositionally biased region" description="Basic and acidic residues" evidence="1">
    <location>
        <begin position="442"/>
        <end position="455"/>
    </location>
</feature>
<keyword evidence="2" id="KW-0812">Transmembrane</keyword>
<dbReference type="STRING" id="1108050.A0A0B7G416"/>
<keyword evidence="2" id="KW-1133">Transmembrane helix</keyword>
<feature type="compositionally biased region" description="Polar residues" evidence="1">
    <location>
        <begin position="268"/>
        <end position="285"/>
    </location>
</feature>
<feature type="region of interest" description="Disordered" evidence="1">
    <location>
        <begin position="413"/>
        <end position="656"/>
    </location>
</feature>
<feature type="transmembrane region" description="Helical" evidence="2">
    <location>
        <begin position="1207"/>
        <end position="1224"/>
    </location>
</feature>
<name>A0A0B7G416_THACB</name>
<accession>A0A0B7G416</accession>
<feature type="transmembrane region" description="Helical" evidence="2">
    <location>
        <begin position="1166"/>
        <end position="1187"/>
    </location>
</feature>